<protein>
    <submittedName>
        <fullName evidence="1">Uncharacterized protein</fullName>
    </submittedName>
</protein>
<reference evidence="1 2" key="1">
    <citation type="submission" date="2020-09" db="EMBL/GenBank/DDBJ databases">
        <title>An Earliest Endosymbiont, Wolbachia massiliensis sp. nov., Strain PL13 From the Bed Bug (Cimex hemipterius), Type strain of a New supergroup T.</title>
        <authorList>
            <person name="Laidoudi Y."/>
            <person name="Levasseur A."/>
            <person name="Medkour H."/>
            <person name="Maaloum M."/>
            <person name="BenKhedher M."/>
            <person name="Sambou M."/>
            <person name="Bassene H."/>
            <person name="Davoust B."/>
            <person name="Fenollar F."/>
            <person name="Raoult D."/>
            <person name="Mediannikov O."/>
        </authorList>
    </citation>
    <scope>NUCLEOTIDE SEQUENCE [LARGE SCALE GENOMIC DNA]</scope>
    <source>
        <strain evidence="1 2">PL13</strain>
    </source>
</reference>
<dbReference type="Proteomes" id="UP000516514">
    <property type="component" value="Chromosome"/>
</dbReference>
<dbReference type="RefSeq" id="WP_191111208.1">
    <property type="nucleotide sequence ID" value="NZ_CP061738.1"/>
</dbReference>
<accession>A0A7M3U1Y4</accession>
<evidence type="ECO:0000313" key="2">
    <source>
        <dbReference type="Proteomes" id="UP000516514"/>
    </source>
</evidence>
<name>A0A7M3U1Y4_9RICK</name>
<dbReference type="KEGG" id="wms:ID128_00665"/>
<sequence length="50" mass="6043">MSLNYHKVNKHPRNFRDITGQKWIMALPNWALTMSQLDIFFPDRLKIELN</sequence>
<keyword evidence="2" id="KW-1185">Reference proteome</keyword>
<dbReference type="AlphaFoldDB" id="A0A7M3U1Y4"/>
<gene>
    <name evidence="1" type="ORF">ID128_00665</name>
</gene>
<evidence type="ECO:0000313" key="1">
    <source>
        <dbReference type="EMBL" id="QOD38419.1"/>
    </source>
</evidence>
<organism evidence="1 2">
    <name type="scientific">Candidatus Wolbachia massiliensis</name>
    <dbReference type="NCBI Taxonomy" id="1845000"/>
    <lineage>
        <taxon>Bacteria</taxon>
        <taxon>Pseudomonadati</taxon>
        <taxon>Pseudomonadota</taxon>
        <taxon>Alphaproteobacteria</taxon>
        <taxon>Rickettsiales</taxon>
        <taxon>Anaplasmataceae</taxon>
        <taxon>Wolbachieae</taxon>
        <taxon>Wolbachia</taxon>
    </lineage>
</organism>
<proteinExistence type="predicted"/>
<dbReference type="EMBL" id="CP061738">
    <property type="protein sequence ID" value="QOD38419.1"/>
    <property type="molecule type" value="Genomic_DNA"/>
</dbReference>